<evidence type="ECO:0000313" key="5">
    <source>
        <dbReference type="Proteomes" id="UP000240904"/>
    </source>
</evidence>
<dbReference type="InterPro" id="IPR012341">
    <property type="entry name" value="6hp_glycosidase-like_sf"/>
</dbReference>
<feature type="signal peptide" evidence="2">
    <location>
        <begin position="1"/>
        <end position="21"/>
    </location>
</feature>
<gene>
    <name evidence="4" type="ORF">C9I89_00395</name>
</gene>
<reference evidence="4 5" key="1">
    <citation type="submission" date="2018-03" db="EMBL/GenBank/DDBJ databases">
        <title>Whole genome sequencing of Histamine producing bacteria.</title>
        <authorList>
            <person name="Butler K."/>
        </authorList>
    </citation>
    <scope>NUCLEOTIDE SEQUENCE [LARGE SCALE GENOMIC DNA]</scope>
    <source>
        <strain evidence="4 5">DSM 16190</strain>
    </source>
</reference>
<dbReference type="GO" id="GO:0016798">
    <property type="term" value="F:hydrolase activity, acting on glycosyl bonds"/>
    <property type="evidence" value="ECO:0007669"/>
    <property type="project" value="UniProtKB-KW"/>
</dbReference>
<dbReference type="InterPro" id="IPR008928">
    <property type="entry name" value="6-hairpin_glycosidase_sf"/>
</dbReference>
<evidence type="ECO:0000259" key="3">
    <source>
        <dbReference type="Pfam" id="PF17389"/>
    </source>
</evidence>
<proteinExistence type="predicted"/>
<keyword evidence="2" id="KW-0732">Signal</keyword>
<feature type="chain" id="PRO_5015475690" evidence="2">
    <location>
        <begin position="22"/>
        <end position="980"/>
    </location>
</feature>
<dbReference type="AlphaFoldDB" id="A0A2T3N449"/>
<dbReference type="SUPFAM" id="SSF48208">
    <property type="entry name" value="Six-hairpin glycosidases"/>
    <property type="match status" value="1"/>
</dbReference>
<dbReference type="OrthoDB" id="49490at2"/>
<dbReference type="InterPro" id="IPR035396">
    <property type="entry name" value="Bac_rhamnosid6H"/>
</dbReference>
<dbReference type="RefSeq" id="WP_107281370.1">
    <property type="nucleotide sequence ID" value="NZ_PYMC01000001.1"/>
</dbReference>
<evidence type="ECO:0000256" key="2">
    <source>
        <dbReference type="SAM" id="SignalP"/>
    </source>
</evidence>
<accession>A0A2T3N449</accession>
<feature type="domain" description="Alpha-L-rhamnosidase six-hairpin glycosidase" evidence="3">
    <location>
        <begin position="410"/>
        <end position="528"/>
    </location>
</feature>
<dbReference type="EMBL" id="PYMC01000001">
    <property type="protein sequence ID" value="PSW07217.1"/>
    <property type="molecule type" value="Genomic_DNA"/>
</dbReference>
<keyword evidence="5" id="KW-1185">Reference proteome</keyword>
<sequence length="980" mass="108255">MKPTLLAVAVALVFSVAGCNSSDTRSDTVMGNTGNTDNGGKDIPIISEDRPVIEEALYLRGINGDWGASDRAKLIYQGKSQYVSVIRVARGTNQFKVADEGWQIEYTGYRTPIVFGQQNEFVSKPAENTDCMNQDCNSEITFPDKGYYKFAVDLSDIKRLQLTVTEATQEEAEQFYKDAIIDPSTVHIGHKQSTSSPYSNYDNTTDTVKISVKDPDASLRTFGISTTAELRDALDQGLYVSEDSDKPRVRTGDLAFDGLFALSIQELNQLAVSEIKDGNYNHNKPITADVFETGAKWHYVWTRDLAYAADLSVALLDPTRVKNGLEFKLSDFREGTGREYDGEQIIQDTGTGGSWPISTDRTSWALGAERLLSTLTGEEYDAFAMRAYHALSNTIKADRVAAFDETDGLYQGEQSFLDWRDQTYSSWTPDDVNYIATSKALSTNIVHYRALMLASKLAESYDTSAVAEYQQWANELKQAINDQFWNSTKGLYSSYLFDAKSNIQVDKYDMLGEALAIISGIADDGQAKKIMANYPHSEFGVPVYFPQQPGVAVYHNRAIWPFVTAYSLKAAAKAKNVAAANNAYQSLLRGTALNLSNMENLEWLSGQSLVLHGDHGKDSSLDGPVINSQRQLWSVGGYLGMVVENIFGFNTDNGVLTIKPFITAELRNNTFKNSSQIKIENLVYKGAKYSVTVELPPVDNNNSGYFDIASVNKTNNDIVVKLGQRLAGDESLTLIEGVLPYDTDNAKAFSPQEPTLEVTNTDGDISVVIENQNNYAVNIYRNSQQFHTNYSGSKFTDKLNGNEYVCYVAETINSAGYRSNPSKPVCTGEALQVEFNGTYTVFNKDINVVSFDGINNELDGKQTFRIAETGTYDFAALYNNNLGQLNTGITNAVKKLTIKDGDGKLVADGILQMGHIGEAQGLRMSTPMTVQLSQGVDYSFTLSDYFNMSYLNANNTYIYSGGLDGFENSTNLVDMKITRH</sequence>
<feature type="region of interest" description="Disordered" evidence="1">
    <location>
        <begin position="25"/>
        <end position="45"/>
    </location>
</feature>
<dbReference type="GO" id="GO:0005975">
    <property type="term" value="P:carbohydrate metabolic process"/>
    <property type="evidence" value="ECO:0007669"/>
    <property type="project" value="InterPro"/>
</dbReference>
<dbReference type="PROSITE" id="PS51257">
    <property type="entry name" value="PROKAR_LIPOPROTEIN"/>
    <property type="match status" value="1"/>
</dbReference>
<keyword evidence="4" id="KW-0326">Glycosidase</keyword>
<comment type="caution">
    <text evidence="4">The sequence shown here is derived from an EMBL/GenBank/DDBJ whole genome shotgun (WGS) entry which is preliminary data.</text>
</comment>
<feature type="compositionally biased region" description="Low complexity" evidence="1">
    <location>
        <begin position="27"/>
        <end position="42"/>
    </location>
</feature>
<organism evidence="4 5">
    <name type="scientific">Photobacterium lipolyticum</name>
    <dbReference type="NCBI Taxonomy" id="266810"/>
    <lineage>
        <taxon>Bacteria</taxon>
        <taxon>Pseudomonadati</taxon>
        <taxon>Pseudomonadota</taxon>
        <taxon>Gammaproteobacteria</taxon>
        <taxon>Vibrionales</taxon>
        <taxon>Vibrionaceae</taxon>
        <taxon>Photobacterium</taxon>
    </lineage>
</organism>
<evidence type="ECO:0000313" key="4">
    <source>
        <dbReference type="EMBL" id="PSW07217.1"/>
    </source>
</evidence>
<dbReference type="Pfam" id="PF17389">
    <property type="entry name" value="Bac_rhamnosid6H"/>
    <property type="match status" value="1"/>
</dbReference>
<dbReference type="Gene3D" id="1.50.10.10">
    <property type="match status" value="1"/>
</dbReference>
<keyword evidence="4" id="KW-0378">Hydrolase</keyword>
<name>A0A2T3N449_9GAMM</name>
<protein>
    <submittedName>
        <fullName evidence="4">Six-hairpin glycosidase-like protein</fullName>
    </submittedName>
</protein>
<evidence type="ECO:0000256" key="1">
    <source>
        <dbReference type="SAM" id="MobiDB-lite"/>
    </source>
</evidence>
<dbReference type="Proteomes" id="UP000240904">
    <property type="component" value="Unassembled WGS sequence"/>
</dbReference>